<sequence>MTVFSGGDAIEAFLEQFDSWLSESVTVYLLGGSAMTIQGLKDQTEDIDLALGIVSEFEHVCEALQSQGFTIVDEPTAAFEGVGTTIELRDAARGFQIDLFEQQIVGKVWITDSMHDRAAEFWAGTHATAYILSDEDMFLLKAVSGGDLASGRRRDIEDMRIYAQRGLDYDVILSEIENQRPFNTGSTEARQIRDRSHPLFTIEMAVTSLSGLPRTFTTRIAAFATEFEVEYTVLGAVDDGSSDTEAIRERVLANVRALSDDQGDVVDEAIDRLIAKDVLKRDGESIHLDER</sequence>
<dbReference type="InterPro" id="IPR043519">
    <property type="entry name" value="NT_sf"/>
</dbReference>
<gene>
    <name evidence="1" type="ORF">ACFPYI_21575</name>
</gene>
<dbReference type="AlphaFoldDB" id="A0ABD5RTP1"/>
<dbReference type="SUPFAM" id="SSF81301">
    <property type="entry name" value="Nucleotidyltransferase"/>
    <property type="match status" value="1"/>
</dbReference>
<name>A0ABD5RTP1_9EURY</name>
<dbReference type="EMBL" id="JBHSQH010000009">
    <property type="protein sequence ID" value="MFC5973923.1"/>
    <property type="molecule type" value="Genomic_DNA"/>
</dbReference>
<proteinExistence type="predicted"/>
<protein>
    <recommendedName>
        <fullName evidence="3">DUF1814 family protein</fullName>
    </recommendedName>
</protein>
<accession>A0ABD5RTP1</accession>
<reference evidence="1 2" key="1">
    <citation type="journal article" date="2019" name="Int. J. Syst. Evol. Microbiol.">
        <title>The Global Catalogue of Microorganisms (GCM) 10K type strain sequencing project: providing services to taxonomists for standard genome sequencing and annotation.</title>
        <authorList>
            <consortium name="The Broad Institute Genomics Platform"/>
            <consortium name="The Broad Institute Genome Sequencing Center for Infectious Disease"/>
            <person name="Wu L."/>
            <person name="Ma J."/>
        </authorList>
    </citation>
    <scope>NUCLEOTIDE SEQUENCE [LARGE SCALE GENOMIC DNA]</scope>
    <source>
        <strain evidence="1 2">CGMCC 1.12543</strain>
    </source>
</reference>
<evidence type="ECO:0000313" key="1">
    <source>
        <dbReference type="EMBL" id="MFC5973923.1"/>
    </source>
</evidence>
<evidence type="ECO:0008006" key="3">
    <source>
        <dbReference type="Google" id="ProtNLM"/>
    </source>
</evidence>
<dbReference type="RefSeq" id="WP_247421164.1">
    <property type="nucleotide sequence ID" value="NZ_JALLGW010000004.1"/>
</dbReference>
<evidence type="ECO:0000313" key="2">
    <source>
        <dbReference type="Proteomes" id="UP001596099"/>
    </source>
</evidence>
<comment type="caution">
    <text evidence="1">The sequence shown here is derived from an EMBL/GenBank/DDBJ whole genome shotgun (WGS) entry which is preliminary data.</text>
</comment>
<dbReference type="Proteomes" id="UP001596099">
    <property type="component" value="Unassembled WGS sequence"/>
</dbReference>
<keyword evidence="2" id="KW-1185">Reference proteome</keyword>
<organism evidence="1 2">
    <name type="scientific">Halomarina salina</name>
    <dbReference type="NCBI Taxonomy" id="1872699"/>
    <lineage>
        <taxon>Archaea</taxon>
        <taxon>Methanobacteriati</taxon>
        <taxon>Methanobacteriota</taxon>
        <taxon>Stenosarchaea group</taxon>
        <taxon>Halobacteria</taxon>
        <taxon>Halobacteriales</taxon>
        <taxon>Natronomonadaceae</taxon>
        <taxon>Halomarina</taxon>
    </lineage>
</organism>